<feature type="chain" id="PRO_5047451092" evidence="7">
    <location>
        <begin position="29"/>
        <end position="364"/>
    </location>
</feature>
<feature type="compositionally biased region" description="Low complexity" evidence="6">
    <location>
        <begin position="31"/>
        <end position="48"/>
    </location>
</feature>
<keyword evidence="9" id="KW-1185">Reference proteome</keyword>
<dbReference type="InterPro" id="IPR034408">
    <property type="entry name" value="Sulphate/thiosulphate_BS"/>
</dbReference>
<feature type="signal peptide" evidence="7">
    <location>
        <begin position="1"/>
        <end position="28"/>
    </location>
</feature>
<dbReference type="PANTHER" id="PTHR30368:SF2">
    <property type="entry name" value="SULFATE-BINDING PROTEIN"/>
    <property type="match status" value="1"/>
</dbReference>
<dbReference type="Pfam" id="PF13531">
    <property type="entry name" value="SBP_bac_11"/>
    <property type="match status" value="1"/>
</dbReference>
<name>A0ABT2UTC9_9BACL</name>
<evidence type="ECO:0000256" key="2">
    <source>
        <dbReference type="ARBA" id="ARBA00006099"/>
    </source>
</evidence>
<dbReference type="Gene3D" id="3.40.190.10">
    <property type="entry name" value="Periplasmic binding protein-like II"/>
    <property type="match status" value="2"/>
</dbReference>
<evidence type="ECO:0000256" key="4">
    <source>
        <dbReference type="ARBA" id="ARBA00022729"/>
    </source>
</evidence>
<dbReference type="NCBIfam" id="NF008106">
    <property type="entry name" value="PRK10852.1"/>
    <property type="match status" value="1"/>
</dbReference>
<dbReference type="PROSITE" id="PS00757">
    <property type="entry name" value="PROK_SULFATE_BIND_2"/>
    <property type="match status" value="1"/>
</dbReference>
<dbReference type="Proteomes" id="UP001652445">
    <property type="component" value="Unassembled WGS sequence"/>
</dbReference>
<feature type="region of interest" description="Disordered" evidence="6">
    <location>
        <begin position="31"/>
        <end position="58"/>
    </location>
</feature>
<dbReference type="NCBIfam" id="NF008022">
    <property type="entry name" value="PRK10752.1"/>
    <property type="match status" value="1"/>
</dbReference>
<evidence type="ECO:0000256" key="5">
    <source>
        <dbReference type="ARBA" id="ARBA00022764"/>
    </source>
</evidence>
<dbReference type="NCBIfam" id="TIGR00971">
    <property type="entry name" value="3a0106s03"/>
    <property type="match status" value="1"/>
</dbReference>
<proteinExistence type="inferred from homology"/>
<keyword evidence="4 7" id="KW-0732">Signal</keyword>
<gene>
    <name evidence="8" type="ORF">OB236_37815</name>
</gene>
<dbReference type="SUPFAM" id="SSF53850">
    <property type="entry name" value="Periplasmic binding protein-like II"/>
    <property type="match status" value="1"/>
</dbReference>
<dbReference type="EMBL" id="JAOQIO010000124">
    <property type="protein sequence ID" value="MCU6797897.1"/>
    <property type="molecule type" value="Genomic_DNA"/>
</dbReference>
<accession>A0ABT2UTC9</accession>
<keyword evidence="5" id="KW-0574">Periplasm</keyword>
<dbReference type="RefSeq" id="WP_262688597.1">
    <property type="nucleotide sequence ID" value="NZ_JAOQIO010000124.1"/>
</dbReference>
<evidence type="ECO:0000256" key="6">
    <source>
        <dbReference type="SAM" id="MobiDB-lite"/>
    </source>
</evidence>
<evidence type="ECO:0000256" key="3">
    <source>
        <dbReference type="ARBA" id="ARBA00022448"/>
    </source>
</evidence>
<comment type="caution">
    <text evidence="8">The sequence shown here is derived from an EMBL/GenBank/DDBJ whole genome shotgun (WGS) entry which is preliminary data.</text>
</comment>
<dbReference type="PANTHER" id="PTHR30368">
    <property type="entry name" value="SULFATE-BINDING PROTEIN"/>
    <property type="match status" value="1"/>
</dbReference>
<sequence length="364" mass="40053">MNRHWGKLTLISAISLSLLGLTACGAAAPTTPAAPAPAGDNKSAAVTPAPTPKPPVEILNVSYDPTRELYAEYNKAFSAYWEKKTGQKVTVKASHGGSGKQGRSVIDGLAADVVTLALAYDIDEIQGAGLIQKDWQKKLQQNSTPYTSTIVFLVKKGNPKGIKDWDDLIKPGVEVITPNPKTSGGARWNYIAAWGYAYQKFNKDEAKTKDFVQALFKNVPVLDSGARDATNTFVQRGIGDVLLAWENEAYLSINEFGKDKYEIITPSLSVLAEPPVAVVDKVVDKRGTREVSQAYLEYLYTEEGQNIAAKNYYRPRLESVAKKYENQFTKVKLFTIDDEPFGGWTKTQATHFADKGTFDQIYKP</sequence>
<comment type="subcellular location">
    <subcellularLocation>
        <location evidence="1">Periplasm</location>
    </subcellularLocation>
</comment>
<comment type="similarity">
    <text evidence="2">Belongs to the prokaryotic sulfate-binding protein family.</text>
</comment>
<dbReference type="CDD" id="cd01005">
    <property type="entry name" value="PBP2_CysP"/>
    <property type="match status" value="1"/>
</dbReference>
<dbReference type="InterPro" id="IPR005669">
    <property type="entry name" value="Thiosulph/SO4-bd"/>
</dbReference>
<reference evidence="8 9" key="1">
    <citation type="submission" date="2022-09" db="EMBL/GenBank/DDBJ databases">
        <authorList>
            <person name="Han X.L."/>
            <person name="Wang Q."/>
            <person name="Lu T."/>
        </authorList>
    </citation>
    <scope>NUCLEOTIDE SEQUENCE [LARGE SCALE GENOMIC DNA]</scope>
    <source>
        <strain evidence="8 9">WQ 127069</strain>
    </source>
</reference>
<dbReference type="PROSITE" id="PS51257">
    <property type="entry name" value="PROKAR_LIPOPROTEIN"/>
    <property type="match status" value="1"/>
</dbReference>
<evidence type="ECO:0000313" key="9">
    <source>
        <dbReference type="Proteomes" id="UP001652445"/>
    </source>
</evidence>
<evidence type="ECO:0000256" key="1">
    <source>
        <dbReference type="ARBA" id="ARBA00004418"/>
    </source>
</evidence>
<keyword evidence="3" id="KW-0813">Transport</keyword>
<evidence type="ECO:0000256" key="7">
    <source>
        <dbReference type="SAM" id="SignalP"/>
    </source>
</evidence>
<protein>
    <submittedName>
        <fullName evidence="8">Sulfate ABC transporter substrate-binding protein</fullName>
    </submittedName>
</protein>
<organism evidence="8 9">
    <name type="scientific">Paenibacillus baimaensis</name>
    <dbReference type="NCBI Taxonomy" id="2982185"/>
    <lineage>
        <taxon>Bacteria</taxon>
        <taxon>Bacillati</taxon>
        <taxon>Bacillota</taxon>
        <taxon>Bacilli</taxon>
        <taxon>Bacillales</taxon>
        <taxon>Paenibacillaceae</taxon>
        <taxon>Paenibacillus</taxon>
    </lineage>
</organism>
<evidence type="ECO:0000313" key="8">
    <source>
        <dbReference type="EMBL" id="MCU6797897.1"/>
    </source>
</evidence>